<dbReference type="HAMAP" id="MF_01401">
    <property type="entry name" value="MsrA"/>
    <property type="match status" value="1"/>
</dbReference>
<sequence length="170" mass="19168">MIESAVFGGGCFWCVQAIFSRLNGVNKVTSGYAGGQAPNPTYEQVCTGRTGHAEVVKIEFDPAVISYHDLLQVFYKAHDPTTPNRQGADIGTQYRSVIFYSTERQKTVAEDYIAQLTAQKAYPQQIVTEVKPMEAFYPAEDYHQDYYQLHPEKGYCQAVIAPKLMKLFKH</sequence>
<dbReference type="Proteomes" id="UP000185934">
    <property type="component" value="Chromosome"/>
</dbReference>
<dbReference type="AlphaFoldDB" id="A0A1P8F6D6"/>
<comment type="function">
    <text evidence="5">Has an important function as a repair enzyme for proteins that have been inactivated by oxidation. Catalyzes the reversible oxidation-reduction of methionine sulfoxide in proteins to methionine.</text>
</comment>
<dbReference type="PANTHER" id="PTHR43774:SF1">
    <property type="entry name" value="PEPTIDE METHIONINE SULFOXIDE REDUCTASE MSRA 2"/>
    <property type="match status" value="1"/>
</dbReference>
<proteinExistence type="inferred from homology"/>
<evidence type="ECO:0000313" key="7">
    <source>
        <dbReference type="EMBL" id="APV44008.1"/>
    </source>
</evidence>
<dbReference type="EMBL" id="CP018258">
    <property type="protein sequence ID" value="APV44008.1"/>
    <property type="molecule type" value="Genomic_DNA"/>
</dbReference>
<dbReference type="PANTHER" id="PTHR43774">
    <property type="entry name" value="PEPTIDE METHIONINE SULFOXIDE REDUCTASE"/>
    <property type="match status" value="1"/>
</dbReference>
<comment type="catalytic activity">
    <reaction evidence="4 5">
        <text>[thioredoxin]-disulfide + L-methionine + H2O = L-methionine (S)-S-oxide + [thioredoxin]-dithiol</text>
        <dbReference type="Rhea" id="RHEA:19993"/>
        <dbReference type="Rhea" id="RHEA-COMP:10698"/>
        <dbReference type="Rhea" id="RHEA-COMP:10700"/>
        <dbReference type="ChEBI" id="CHEBI:15377"/>
        <dbReference type="ChEBI" id="CHEBI:29950"/>
        <dbReference type="ChEBI" id="CHEBI:50058"/>
        <dbReference type="ChEBI" id="CHEBI:57844"/>
        <dbReference type="ChEBI" id="CHEBI:58772"/>
        <dbReference type="EC" id="1.8.4.11"/>
    </reaction>
</comment>
<feature type="active site" evidence="5">
    <location>
        <position position="11"/>
    </location>
</feature>
<dbReference type="GO" id="GO:0008113">
    <property type="term" value="F:peptide-methionine (S)-S-oxide reductase activity"/>
    <property type="evidence" value="ECO:0007669"/>
    <property type="project" value="UniProtKB-UniRule"/>
</dbReference>
<gene>
    <name evidence="5 7" type="primary">msrA</name>
    <name evidence="7" type="ORF">Dform_00653</name>
</gene>
<dbReference type="InterPro" id="IPR036509">
    <property type="entry name" value="Met_Sox_Rdtase_MsrA_sf"/>
</dbReference>
<feature type="domain" description="Peptide methionine sulphoxide reductase MsrA" evidence="6">
    <location>
        <begin position="5"/>
        <end position="157"/>
    </location>
</feature>
<dbReference type="RefSeq" id="WP_076003745.1">
    <property type="nucleotide sequence ID" value="NZ_CP018258.1"/>
</dbReference>
<dbReference type="InterPro" id="IPR002569">
    <property type="entry name" value="Met_Sox_Rdtase_MsrA_dom"/>
</dbReference>
<comment type="similarity">
    <text evidence="1 5">Belongs to the MsrA Met sulfoxide reductase family.</text>
</comment>
<accession>A0A1P8F6D6</accession>
<dbReference type="GO" id="GO:0033744">
    <property type="term" value="F:L-methionine:thioredoxin-disulfide S-oxidoreductase activity"/>
    <property type="evidence" value="ECO:0007669"/>
    <property type="project" value="RHEA"/>
</dbReference>
<evidence type="ECO:0000256" key="1">
    <source>
        <dbReference type="ARBA" id="ARBA00005591"/>
    </source>
</evidence>
<dbReference type="STRING" id="1839801.Dform_00653"/>
<dbReference type="Pfam" id="PF01625">
    <property type="entry name" value="PMSR"/>
    <property type="match status" value="1"/>
</dbReference>
<evidence type="ECO:0000256" key="4">
    <source>
        <dbReference type="ARBA" id="ARBA00048782"/>
    </source>
</evidence>
<dbReference type="EC" id="1.8.4.11" evidence="5"/>
<reference evidence="8" key="1">
    <citation type="submission" date="2016-11" db="EMBL/GenBank/DDBJ databases">
        <title>Dehalogenimonas formicexedens sp. nov., a chlorinated alkane respiring bacterium isolated from contaminated groundwater.</title>
        <authorList>
            <person name="Key T.A."/>
            <person name="Bowman K.S."/>
            <person name="Lee I."/>
            <person name="Chun J."/>
            <person name="Albuquerque L."/>
            <person name="da Costa M.S."/>
            <person name="Rainey F.A."/>
            <person name="Moe W.M."/>
        </authorList>
    </citation>
    <scope>NUCLEOTIDE SEQUENCE [LARGE SCALE GENOMIC DNA]</scope>
    <source>
        <strain evidence="8">NSZ-14</strain>
    </source>
</reference>
<evidence type="ECO:0000256" key="3">
    <source>
        <dbReference type="ARBA" id="ARBA00047806"/>
    </source>
</evidence>
<dbReference type="Gene3D" id="3.30.1060.10">
    <property type="entry name" value="Peptide methionine sulphoxide reductase MsrA"/>
    <property type="match status" value="1"/>
</dbReference>
<evidence type="ECO:0000259" key="6">
    <source>
        <dbReference type="Pfam" id="PF01625"/>
    </source>
</evidence>
<keyword evidence="2 5" id="KW-0560">Oxidoreductase</keyword>
<keyword evidence="8" id="KW-1185">Reference proteome</keyword>
<dbReference type="SUPFAM" id="SSF55068">
    <property type="entry name" value="Peptide methionine sulfoxide reductase"/>
    <property type="match status" value="1"/>
</dbReference>
<comment type="catalytic activity">
    <reaction evidence="3 5">
        <text>L-methionyl-[protein] + [thioredoxin]-disulfide + H2O = L-methionyl-(S)-S-oxide-[protein] + [thioredoxin]-dithiol</text>
        <dbReference type="Rhea" id="RHEA:14217"/>
        <dbReference type="Rhea" id="RHEA-COMP:10698"/>
        <dbReference type="Rhea" id="RHEA-COMP:10700"/>
        <dbReference type="Rhea" id="RHEA-COMP:12313"/>
        <dbReference type="Rhea" id="RHEA-COMP:12315"/>
        <dbReference type="ChEBI" id="CHEBI:15377"/>
        <dbReference type="ChEBI" id="CHEBI:16044"/>
        <dbReference type="ChEBI" id="CHEBI:29950"/>
        <dbReference type="ChEBI" id="CHEBI:44120"/>
        <dbReference type="ChEBI" id="CHEBI:50058"/>
        <dbReference type="EC" id="1.8.4.11"/>
    </reaction>
</comment>
<dbReference type="KEGG" id="dfo:Dform_00653"/>
<evidence type="ECO:0000313" key="8">
    <source>
        <dbReference type="Proteomes" id="UP000185934"/>
    </source>
</evidence>
<dbReference type="NCBIfam" id="TIGR00401">
    <property type="entry name" value="msrA"/>
    <property type="match status" value="1"/>
</dbReference>
<evidence type="ECO:0000256" key="2">
    <source>
        <dbReference type="ARBA" id="ARBA00023002"/>
    </source>
</evidence>
<protein>
    <recommendedName>
        <fullName evidence="5">Peptide methionine sulfoxide reductase MsrA</fullName>
        <shortName evidence="5">Protein-methionine-S-oxide reductase</shortName>
        <ecNumber evidence="5">1.8.4.11</ecNumber>
    </recommendedName>
    <alternativeName>
        <fullName evidence="5">Peptide-methionine (S)-S-oxide reductase</fullName>
        <shortName evidence="5">Peptide Met(O) reductase</shortName>
    </alternativeName>
</protein>
<organism evidence="7 8">
    <name type="scientific">Dehalogenimonas formicexedens</name>
    <dbReference type="NCBI Taxonomy" id="1839801"/>
    <lineage>
        <taxon>Bacteria</taxon>
        <taxon>Bacillati</taxon>
        <taxon>Chloroflexota</taxon>
        <taxon>Dehalococcoidia</taxon>
        <taxon>Dehalococcoidales</taxon>
        <taxon>Dehalococcoidaceae</taxon>
        <taxon>Dehalogenimonas</taxon>
    </lineage>
</organism>
<dbReference type="OrthoDB" id="4174719at2"/>
<evidence type="ECO:0000256" key="5">
    <source>
        <dbReference type="HAMAP-Rule" id="MF_01401"/>
    </source>
</evidence>
<name>A0A1P8F6D6_9CHLR</name>